<evidence type="ECO:0000313" key="3">
    <source>
        <dbReference type="EMBL" id="KAJ1919927.1"/>
    </source>
</evidence>
<accession>A0A9W8A4A7</accession>
<dbReference type="PRINTS" id="PR00081">
    <property type="entry name" value="GDHRDH"/>
</dbReference>
<protein>
    <recommendedName>
        <fullName evidence="5">NAD(P)-binding protein</fullName>
    </recommendedName>
</protein>
<dbReference type="GO" id="GO:0016491">
    <property type="term" value="F:oxidoreductase activity"/>
    <property type="evidence" value="ECO:0007669"/>
    <property type="project" value="UniProtKB-KW"/>
</dbReference>
<dbReference type="GO" id="GO:0005783">
    <property type="term" value="C:endoplasmic reticulum"/>
    <property type="evidence" value="ECO:0007669"/>
    <property type="project" value="TreeGrafter"/>
</dbReference>
<dbReference type="Pfam" id="PF00106">
    <property type="entry name" value="adh_short"/>
    <property type="match status" value="1"/>
</dbReference>
<keyword evidence="4" id="KW-1185">Reference proteome</keyword>
<evidence type="ECO:0000256" key="2">
    <source>
        <dbReference type="ARBA" id="ARBA00023002"/>
    </source>
</evidence>
<evidence type="ECO:0000313" key="4">
    <source>
        <dbReference type="Proteomes" id="UP001150538"/>
    </source>
</evidence>
<reference evidence="3" key="1">
    <citation type="submission" date="2022-07" db="EMBL/GenBank/DDBJ databases">
        <title>Phylogenomic reconstructions and comparative analyses of Kickxellomycotina fungi.</title>
        <authorList>
            <person name="Reynolds N.K."/>
            <person name="Stajich J.E."/>
            <person name="Barry K."/>
            <person name="Grigoriev I.V."/>
            <person name="Crous P."/>
            <person name="Smith M.E."/>
        </authorList>
    </citation>
    <scope>NUCLEOTIDE SEQUENCE</scope>
    <source>
        <strain evidence="3">NBRC 100468</strain>
    </source>
</reference>
<dbReference type="InterPro" id="IPR036291">
    <property type="entry name" value="NAD(P)-bd_dom_sf"/>
</dbReference>
<sequence>MSSRKVVVVTGSSEGGIGAGLCRQFHEEGYIVYATGRSAEKLAPLAEIGIRTRVMDVNDEESVKATIDDIVDEAGIDILVNNAGVHYVTPVSEVNIEQAMAQFNTNVFGIARTVKACVPHMAKRKSGMIINVGSPAGYAATPWSAAAHKLSDSLRIELAPFNIKVVVVAPGAVKSHIVDNHRPLEIKEDSLFAPAAESIMARMVWSQGPQSISSKQFATAVVKKVTDGTIPNYFTYGPFAGQLWWCYYLPTWITDWLFTRKFNINKLKKA</sequence>
<dbReference type="OrthoDB" id="2102561at2759"/>
<keyword evidence="2" id="KW-0560">Oxidoreductase</keyword>
<dbReference type="SUPFAM" id="SSF51735">
    <property type="entry name" value="NAD(P)-binding Rossmann-fold domains"/>
    <property type="match status" value="1"/>
</dbReference>
<comment type="similarity">
    <text evidence="1">Belongs to the short-chain dehydrogenases/reductases (SDR) family.</text>
</comment>
<name>A0A9W8A4A7_9FUNG</name>
<evidence type="ECO:0008006" key="5">
    <source>
        <dbReference type="Google" id="ProtNLM"/>
    </source>
</evidence>
<comment type="caution">
    <text evidence="3">The sequence shown here is derived from an EMBL/GenBank/DDBJ whole genome shotgun (WGS) entry which is preliminary data.</text>
</comment>
<dbReference type="CDD" id="cd05374">
    <property type="entry name" value="17beta-HSD-like_SDR_c"/>
    <property type="match status" value="1"/>
</dbReference>
<dbReference type="Proteomes" id="UP001150538">
    <property type="component" value="Unassembled WGS sequence"/>
</dbReference>
<evidence type="ECO:0000256" key="1">
    <source>
        <dbReference type="ARBA" id="ARBA00006484"/>
    </source>
</evidence>
<dbReference type="PANTHER" id="PTHR44169">
    <property type="entry name" value="NADPH-DEPENDENT 1-ACYLDIHYDROXYACETONE PHOSPHATE REDUCTASE"/>
    <property type="match status" value="1"/>
</dbReference>
<dbReference type="PANTHER" id="PTHR44169:SF6">
    <property type="entry name" value="NADPH-DEPENDENT 1-ACYLDIHYDROXYACETONE PHOSPHATE REDUCTASE"/>
    <property type="match status" value="1"/>
</dbReference>
<organism evidence="3 4">
    <name type="scientific">Mycoemilia scoparia</name>
    <dbReference type="NCBI Taxonomy" id="417184"/>
    <lineage>
        <taxon>Eukaryota</taxon>
        <taxon>Fungi</taxon>
        <taxon>Fungi incertae sedis</taxon>
        <taxon>Zoopagomycota</taxon>
        <taxon>Kickxellomycotina</taxon>
        <taxon>Kickxellomycetes</taxon>
        <taxon>Kickxellales</taxon>
        <taxon>Kickxellaceae</taxon>
        <taxon>Mycoemilia</taxon>
    </lineage>
</organism>
<gene>
    <name evidence="3" type="ORF">H4219_001708</name>
</gene>
<dbReference type="EMBL" id="JANBPU010000020">
    <property type="protein sequence ID" value="KAJ1919927.1"/>
    <property type="molecule type" value="Genomic_DNA"/>
</dbReference>
<dbReference type="Gene3D" id="3.40.50.720">
    <property type="entry name" value="NAD(P)-binding Rossmann-like Domain"/>
    <property type="match status" value="1"/>
</dbReference>
<dbReference type="AlphaFoldDB" id="A0A9W8A4A7"/>
<proteinExistence type="inferred from homology"/>
<dbReference type="InterPro" id="IPR002347">
    <property type="entry name" value="SDR_fam"/>
</dbReference>